<dbReference type="Pfam" id="PF03961">
    <property type="entry name" value="FapA"/>
    <property type="match status" value="1"/>
</dbReference>
<protein>
    <recommendedName>
        <fullName evidence="1">Flagellar Assembly Protein A N-terminal region domain-containing protein</fullName>
    </recommendedName>
</protein>
<dbReference type="AlphaFoldDB" id="A0A063Y469"/>
<accession>A0A063Y469</accession>
<organism evidence="2 3">
    <name type="scientific">Nitrincola lacisaponensis</name>
    <dbReference type="NCBI Taxonomy" id="267850"/>
    <lineage>
        <taxon>Bacteria</taxon>
        <taxon>Pseudomonadati</taxon>
        <taxon>Pseudomonadota</taxon>
        <taxon>Gammaproteobacteria</taxon>
        <taxon>Oceanospirillales</taxon>
        <taxon>Oceanospirillaceae</taxon>
        <taxon>Nitrincola</taxon>
    </lineage>
</organism>
<keyword evidence="3" id="KW-1185">Reference proteome</keyword>
<dbReference type="OrthoDB" id="5807941at2"/>
<dbReference type="PANTHER" id="PTHR38032">
    <property type="entry name" value="POLYMERASE-RELATED"/>
    <property type="match status" value="1"/>
</dbReference>
<evidence type="ECO:0000259" key="1">
    <source>
        <dbReference type="Pfam" id="PF20250"/>
    </source>
</evidence>
<dbReference type="PANTHER" id="PTHR38032:SF1">
    <property type="entry name" value="RNA-BINDING PROTEIN KHPB N-TERMINAL DOMAIN-CONTAINING PROTEIN"/>
    <property type="match status" value="1"/>
</dbReference>
<dbReference type="RefSeq" id="WP_084154468.1">
    <property type="nucleotide sequence ID" value="NZ_JMSZ01000030.1"/>
</dbReference>
<dbReference type="InterPro" id="IPR046866">
    <property type="entry name" value="FapA_N"/>
</dbReference>
<dbReference type="STRING" id="267850.ADINL_2000"/>
<evidence type="ECO:0000313" key="3">
    <source>
        <dbReference type="Proteomes" id="UP000027318"/>
    </source>
</evidence>
<dbReference type="EMBL" id="JMSZ01000030">
    <property type="protein sequence ID" value="KDE39546.1"/>
    <property type="molecule type" value="Genomic_DNA"/>
</dbReference>
<evidence type="ECO:0000313" key="2">
    <source>
        <dbReference type="EMBL" id="KDE39546.1"/>
    </source>
</evidence>
<sequence>MSSLAAEPSQDNTAANQSLVSAVLFTFDPDTRSVLATLESSPAAHKIDLPMLQALLDAQGYGAFYTSHSAIDELILQASQGNACSKVIAYQRDAELEWMVNPDKMAVYLTVLPSCGGKAITRDWLIEELQAQGIDETCVDQAALDQVLTVGQAERLCVARGIEPVSGLNSRFEVLVEGCKKLLPGYSEEEQVDFHQVQDFIVVERGEVLMQRLPPTAGVPGLTVLGEVLPAEPGEVLEFNTDVEGAIVDPDNPDQLVATVKGHPVLLGNGVFVDPTLRIDSINLESGNIDFDGSVEVKGDVTSGFSLKATGDIVIRGMVEKATVIAGRNLTVVGGVAGEDLGRDQNNELILKARLRAGGNIRAKYTNLAYLRAGGDIIVREFVLQSHLSAKGGVYLTQPGSKGCIIGGKILARSEIVANCLGSDANVPTQVRVGRVNCKRKLEEQLQTEYSNCLANCEKLEKVLASSESPEHKTSINEQLSLKIKATRQAYVQKAERIKAVQARLNGRKQTHCDATVTVKIMIYPNVCIAIDGATYHNRACKGGCYLVREGLEVVSR</sequence>
<proteinExistence type="predicted"/>
<feature type="domain" description="Flagellar Assembly Protein A N-terminal region" evidence="1">
    <location>
        <begin position="99"/>
        <end position="267"/>
    </location>
</feature>
<dbReference type="InterPro" id="IPR005646">
    <property type="entry name" value="FapA"/>
</dbReference>
<gene>
    <name evidence="2" type="ORF">ADINL_2000</name>
</gene>
<comment type="caution">
    <text evidence="2">The sequence shown here is derived from an EMBL/GenBank/DDBJ whole genome shotgun (WGS) entry which is preliminary data.</text>
</comment>
<reference evidence="2 3" key="1">
    <citation type="journal article" date="2005" name="Int. J. Syst. Evol. Microbiol.">
        <title>Nitrincola lacisaponensis gen. nov., sp. nov., a novel alkaliphilic bacterium isolated from an alkaline, saline lake.</title>
        <authorList>
            <person name="Dimitriu P.A."/>
            <person name="Shukla S.K."/>
            <person name="Conradt J."/>
            <person name="Marquez M.C."/>
            <person name="Ventosa A."/>
            <person name="Maglia A."/>
            <person name="Peyton B.M."/>
            <person name="Pinkart H.C."/>
            <person name="Mormile M.R."/>
        </authorList>
    </citation>
    <scope>NUCLEOTIDE SEQUENCE [LARGE SCALE GENOMIC DNA]</scope>
    <source>
        <strain evidence="2 3">4CA</strain>
    </source>
</reference>
<dbReference type="InterPro" id="IPR046865">
    <property type="entry name" value="FapA_b_solenoid"/>
</dbReference>
<dbReference type="Pfam" id="PF20250">
    <property type="entry name" value="FapA_N"/>
    <property type="match status" value="1"/>
</dbReference>
<dbReference type="Proteomes" id="UP000027318">
    <property type="component" value="Unassembled WGS sequence"/>
</dbReference>
<name>A0A063Y469_9GAMM</name>